<dbReference type="EMBL" id="JAEUAW010000010">
    <property type="protein sequence ID" value="MBW9094646.1"/>
    <property type="molecule type" value="Genomic_DNA"/>
</dbReference>
<sequence>MIALTIAAACMWRGLTSEETDAVAAEVQTQLAAIGLETLTAGVARDVLEAAISTVLAVTRPG</sequence>
<proteinExistence type="predicted"/>
<name>A0ABS7HQW8_9MICO</name>
<dbReference type="Proteomes" id="UP001196843">
    <property type="component" value="Unassembled WGS sequence"/>
</dbReference>
<evidence type="ECO:0000313" key="2">
    <source>
        <dbReference type="Proteomes" id="UP001196843"/>
    </source>
</evidence>
<accession>A0ABS7HQW8</accession>
<evidence type="ECO:0000313" key="1">
    <source>
        <dbReference type="EMBL" id="MBW9094646.1"/>
    </source>
</evidence>
<keyword evidence="2" id="KW-1185">Reference proteome</keyword>
<comment type="caution">
    <text evidence="1">The sequence shown here is derived from an EMBL/GenBank/DDBJ whole genome shotgun (WGS) entry which is preliminary data.</text>
</comment>
<organism evidence="1 2">
    <name type="scientific">Microbacterium jejuense</name>
    <dbReference type="NCBI Taxonomy" id="1263637"/>
    <lineage>
        <taxon>Bacteria</taxon>
        <taxon>Bacillati</taxon>
        <taxon>Actinomycetota</taxon>
        <taxon>Actinomycetes</taxon>
        <taxon>Micrococcales</taxon>
        <taxon>Microbacteriaceae</taxon>
        <taxon>Microbacterium</taxon>
    </lineage>
</organism>
<dbReference type="RefSeq" id="WP_220301369.1">
    <property type="nucleotide sequence ID" value="NZ_JAEUAW010000010.1"/>
</dbReference>
<protein>
    <submittedName>
        <fullName evidence="1">Uncharacterized protein</fullName>
    </submittedName>
</protein>
<reference evidence="1 2" key="1">
    <citation type="journal article" date="2021" name="MBio">
        <title>Poor Competitiveness of Bradyrhizobium in Pigeon Pea Root Colonization in Indian Soils.</title>
        <authorList>
            <person name="Chalasani D."/>
            <person name="Basu A."/>
            <person name="Pullabhotla S.V.S.R.N."/>
            <person name="Jorrin B."/>
            <person name="Neal A.L."/>
            <person name="Poole P.S."/>
            <person name="Podile A.R."/>
            <person name="Tkacz A."/>
        </authorList>
    </citation>
    <scope>NUCLEOTIDE SEQUENCE [LARGE SCALE GENOMIC DNA]</scope>
    <source>
        <strain evidence="1 2">HU14</strain>
    </source>
</reference>
<gene>
    <name evidence="1" type="ORF">JNB62_13195</name>
</gene>